<feature type="transmembrane region" description="Helical" evidence="1">
    <location>
        <begin position="179"/>
        <end position="200"/>
    </location>
</feature>
<dbReference type="EMBL" id="JAXAVX010000002">
    <property type="protein sequence ID" value="MDX8151167.1"/>
    <property type="molecule type" value="Genomic_DNA"/>
</dbReference>
<accession>A0ABU4VH73</accession>
<comment type="caution">
    <text evidence="2">The sequence shown here is derived from an EMBL/GenBank/DDBJ whole genome shotgun (WGS) entry which is preliminary data.</text>
</comment>
<gene>
    <name evidence="2" type="ORF">SK069_06155</name>
</gene>
<protein>
    <recommendedName>
        <fullName evidence="4">Succinate dehydrogenase cytochrome b subunit</fullName>
    </recommendedName>
</protein>
<keyword evidence="1" id="KW-1133">Transmembrane helix</keyword>
<dbReference type="RefSeq" id="WP_319953319.1">
    <property type="nucleotide sequence ID" value="NZ_JAXAVX010000002.1"/>
</dbReference>
<feature type="transmembrane region" description="Helical" evidence="1">
    <location>
        <begin position="86"/>
        <end position="109"/>
    </location>
</feature>
<organism evidence="2 3">
    <name type="scientific">Patulibacter brassicae</name>
    <dbReference type="NCBI Taxonomy" id="1705717"/>
    <lineage>
        <taxon>Bacteria</taxon>
        <taxon>Bacillati</taxon>
        <taxon>Actinomycetota</taxon>
        <taxon>Thermoleophilia</taxon>
        <taxon>Solirubrobacterales</taxon>
        <taxon>Patulibacteraceae</taxon>
        <taxon>Patulibacter</taxon>
    </lineage>
</organism>
<dbReference type="SUPFAM" id="SSF81343">
    <property type="entry name" value="Fumarate reductase respiratory complex transmembrane subunits"/>
    <property type="match status" value="1"/>
</dbReference>
<dbReference type="Proteomes" id="UP001277761">
    <property type="component" value="Unassembled WGS sequence"/>
</dbReference>
<evidence type="ECO:0000313" key="2">
    <source>
        <dbReference type="EMBL" id="MDX8151167.1"/>
    </source>
</evidence>
<feature type="transmembrane region" description="Helical" evidence="1">
    <location>
        <begin position="221"/>
        <end position="241"/>
    </location>
</feature>
<dbReference type="InterPro" id="IPR011138">
    <property type="entry name" value="Cytochrome_b-558"/>
</dbReference>
<keyword evidence="1" id="KW-0472">Membrane</keyword>
<evidence type="ECO:0000256" key="1">
    <source>
        <dbReference type="SAM" id="Phobius"/>
    </source>
</evidence>
<keyword evidence="1" id="KW-0812">Transmembrane</keyword>
<evidence type="ECO:0000313" key="3">
    <source>
        <dbReference type="Proteomes" id="UP001277761"/>
    </source>
</evidence>
<dbReference type="NCBIfam" id="TIGR02046">
    <property type="entry name" value="sdhC_b558_fam"/>
    <property type="match status" value="1"/>
</dbReference>
<evidence type="ECO:0008006" key="4">
    <source>
        <dbReference type="Google" id="ProtNLM"/>
    </source>
</evidence>
<dbReference type="Gene3D" id="1.20.1300.10">
    <property type="entry name" value="Fumarate reductase/succinate dehydrogenase, transmembrane subunit"/>
    <property type="match status" value="1"/>
</dbReference>
<dbReference type="InterPro" id="IPR034804">
    <property type="entry name" value="SQR/QFR_C/D"/>
</dbReference>
<reference evidence="2 3" key="1">
    <citation type="submission" date="2023-11" db="EMBL/GenBank/DDBJ databases">
        <authorList>
            <person name="Xu M."/>
            <person name="Jiang T."/>
        </authorList>
    </citation>
    <scope>NUCLEOTIDE SEQUENCE [LARGE SCALE GENOMIC DNA]</scope>
    <source>
        <strain evidence="2 3">SD</strain>
    </source>
</reference>
<proteinExistence type="predicted"/>
<feature type="transmembrane region" description="Helical" evidence="1">
    <location>
        <begin position="130"/>
        <end position="151"/>
    </location>
</feature>
<name>A0ABU4VH73_9ACTN</name>
<sequence>MGTHSVARRPCGIREAWASVLGKKIAAAVSGAMLLAYLLLHMLGNLTALAGAGAAGARHGADDGARIDGYAEWLRTFGEPLLPREAVLWGVRAVLLLALVVHVTAVVQLARRNRAARPRGHGAKRIGRSWAARSMIVTGPLLLLFIVFHVLQFTTLTIDVTPLAHGAVYANLHDAFAKWYFLVLYLTALGLVGFHLRHGIWSLLQTLGLDSRTRNRMLRRGATGVTLLIVVGFALIPVLFFTGGLPDPQPAAPHGAHGAEVSR</sequence>
<keyword evidence="3" id="KW-1185">Reference proteome</keyword>